<dbReference type="Gene3D" id="1.10.3210.10">
    <property type="entry name" value="Hypothetical protein af1432"/>
    <property type="match status" value="1"/>
</dbReference>
<reference evidence="2 3" key="1">
    <citation type="submission" date="2021-01" db="EMBL/GenBank/DDBJ databases">
        <title>Genomic Encyclopedia of Type Strains, Phase IV (KMG-IV): sequencing the most valuable type-strain genomes for metagenomic binning, comparative biology and taxonomic classification.</title>
        <authorList>
            <person name="Goeker M."/>
        </authorList>
    </citation>
    <scope>NUCLEOTIDE SEQUENCE [LARGE SCALE GENOMIC DNA]</scope>
    <source>
        <strain evidence="2 3">DSM 24436</strain>
    </source>
</reference>
<feature type="domain" description="HD-GYP" evidence="1">
    <location>
        <begin position="162"/>
        <end position="358"/>
    </location>
</feature>
<evidence type="ECO:0000313" key="3">
    <source>
        <dbReference type="Proteomes" id="UP000767854"/>
    </source>
</evidence>
<sequence>MKRLRTDQLKKGMVLGESIIDASGVVELLSKGTALTDRHIELLSNMSYESIVILEDHDELVKTVDLDVNKLNSEARKNGEAFDIEKLLKDLEEVDGHVYEPTERSAVNRNMEIHVLTGEGNIPIDVRHEKTLESTKEVFKKLQDTGDLDLDQIRENVEDILPDMIRNNDVLMRLNQLKASDDYTFQHSLRVSILAAMVGKWLGYSHEELVELGEAGLLYDIGKMNIPDYLLKKETHILPEEFELLKKHAQLGYSILLKTKGVTTNIKYAALHHHERMDGSGYPLRLREGQIHDFAKIIMVCDVFDAMITDRPYKKGVSPLLAADYLSWSSGKLFDPEVVYVFTKKLSEYYTGKNVRLTTGDVGKIVFVDQNYPTRPIVQVGEKFVDLIKNRSIHVEELM</sequence>
<proteinExistence type="predicted"/>
<dbReference type="Pfam" id="PF13487">
    <property type="entry name" value="HD_5"/>
    <property type="match status" value="1"/>
</dbReference>
<organism evidence="2 3">
    <name type="scientific">Fusibacter tunisiensis</name>
    <dbReference type="NCBI Taxonomy" id="1008308"/>
    <lineage>
        <taxon>Bacteria</taxon>
        <taxon>Bacillati</taxon>
        <taxon>Bacillota</taxon>
        <taxon>Clostridia</taxon>
        <taxon>Eubacteriales</taxon>
        <taxon>Eubacteriales Family XII. Incertae Sedis</taxon>
        <taxon>Fusibacter</taxon>
    </lineage>
</organism>
<dbReference type="CDD" id="cd00077">
    <property type="entry name" value="HDc"/>
    <property type="match status" value="1"/>
</dbReference>
<protein>
    <submittedName>
        <fullName evidence="2">Nucleotidyltransferase with HDIG domain</fullName>
    </submittedName>
</protein>
<evidence type="ECO:0000259" key="1">
    <source>
        <dbReference type="PROSITE" id="PS51832"/>
    </source>
</evidence>
<dbReference type="NCBIfam" id="TIGR00277">
    <property type="entry name" value="HDIG"/>
    <property type="match status" value="1"/>
</dbReference>
<accession>A0ABS2MPA1</accession>
<dbReference type="InterPro" id="IPR037522">
    <property type="entry name" value="HD_GYP_dom"/>
</dbReference>
<dbReference type="EMBL" id="JAFBDT010000004">
    <property type="protein sequence ID" value="MBM7561231.1"/>
    <property type="molecule type" value="Genomic_DNA"/>
</dbReference>
<dbReference type="SUPFAM" id="SSF109604">
    <property type="entry name" value="HD-domain/PDEase-like"/>
    <property type="match status" value="1"/>
</dbReference>
<dbReference type="InterPro" id="IPR006675">
    <property type="entry name" value="HDIG_dom"/>
</dbReference>
<dbReference type="InterPro" id="IPR003607">
    <property type="entry name" value="HD/PDEase_dom"/>
</dbReference>
<dbReference type="PROSITE" id="PS51832">
    <property type="entry name" value="HD_GYP"/>
    <property type="match status" value="1"/>
</dbReference>
<dbReference type="PANTHER" id="PTHR43155">
    <property type="entry name" value="CYCLIC DI-GMP PHOSPHODIESTERASE PA4108-RELATED"/>
    <property type="match status" value="1"/>
</dbReference>
<evidence type="ECO:0000313" key="2">
    <source>
        <dbReference type="EMBL" id="MBM7561231.1"/>
    </source>
</evidence>
<dbReference type="RefSeq" id="WP_204662507.1">
    <property type="nucleotide sequence ID" value="NZ_JAFBDT010000004.1"/>
</dbReference>
<gene>
    <name evidence="2" type="ORF">JOC49_000751</name>
</gene>
<dbReference type="PANTHER" id="PTHR43155:SF2">
    <property type="entry name" value="CYCLIC DI-GMP PHOSPHODIESTERASE PA4108"/>
    <property type="match status" value="1"/>
</dbReference>
<name>A0ABS2MPA1_9FIRM</name>
<dbReference type="Proteomes" id="UP000767854">
    <property type="component" value="Unassembled WGS sequence"/>
</dbReference>
<dbReference type="SMART" id="SM00471">
    <property type="entry name" value="HDc"/>
    <property type="match status" value="1"/>
</dbReference>
<keyword evidence="3" id="KW-1185">Reference proteome</keyword>
<comment type="caution">
    <text evidence="2">The sequence shown here is derived from an EMBL/GenBank/DDBJ whole genome shotgun (WGS) entry which is preliminary data.</text>
</comment>